<feature type="domain" description="Ubiquitin-like" evidence="8">
    <location>
        <begin position="440"/>
        <end position="508"/>
    </location>
</feature>
<keyword evidence="3" id="KW-0645">Protease</keyword>
<feature type="domain" description="USP" evidence="9">
    <location>
        <begin position="540"/>
        <end position="1016"/>
    </location>
</feature>
<evidence type="ECO:0000313" key="11">
    <source>
        <dbReference type="Proteomes" id="UP000559256"/>
    </source>
</evidence>
<dbReference type="PROSITE" id="PS00972">
    <property type="entry name" value="USP_1"/>
    <property type="match status" value="1"/>
</dbReference>
<evidence type="ECO:0000256" key="6">
    <source>
        <dbReference type="ARBA" id="ARBA00022807"/>
    </source>
</evidence>
<dbReference type="PROSITE" id="PS50235">
    <property type="entry name" value="USP_3"/>
    <property type="match status" value="1"/>
</dbReference>
<proteinExistence type="predicted"/>
<keyword evidence="11" id="KW-1185">Reference proteome</keyword>
<dbReference type="GO" id="GO:0004843">
    <property type="term" value="F:cysteine-type deubiquitinase activity"/>
    <property type="evidence" value="ECO:0007669"/>
    <property type="project" value="UniProtKB-EC"/>
</dbReference>
<dbReference type="PANTHER" id="PTHR43982:SF1">
    <property type="entry name" value="UBIQUITIN CARBOXYL-TERMINAL HYDROLASE 14"/>
    <property type="match status" value="1"/>
</dbReference>
<dbReference type="PROSITE" id="PS00973">
    <property type="entry name" value="USP_2"/>
    <property type="match status" value="1"/>
</dbReference>
<dbReference type="InterPro" id="IPR028889">
    <property type="entry name" value="USP"/>
</dbReference>
<dbReference type="InterPro" id="IPR001394">
    <property type="entry name" value="Peptidase_C19_UCH"/>
</dbReference>
<dbReference type="InterPro" id="IPR038765">
    <property type="entry name" value="Papain-like_cys_pep_sf"/>
</dbReference>
<dbReference type="SUPFAM" id="SSF54236">
    <property type="entry name" value="Ubiquitin-like"/>
    <property type="match status" value="1"/>
</dbReference>
<dbReference type="Proteomes" id="UP000559256">
    <property type="component" value="Unassembled WGS sequence"/>
</dbReference>
<protein>
    <recommendedName>
        <fullName evidence="2">ubiquitinyl hydrolase 1</fullName>
        <ecNumber evidence="2">3.4.19.12</ecNumber>
    </recommendedName>
</protein>
<sequence>MGRFTYQDLYSGQLFIHGHGCALLDPEPHMIGTESRPNLRGAYEEGVRTGDVGLIGKSGDFKSIFNIFKPRDDPINTIFGVPPRFEPLPFYDNHFSSQNLYHQSKTWVCSKKAQSTVLDVDGEAVSVLFGPGLGIQFQFSQSQGAALFLPVGARRIDYTAPNTIHTYIEKNAVLWYQFVNDLDLGAYNGSLYLVTGYDRTSCYQNLAFSGSFFQSSLSFRFSSALLPTGNVGVSLSHSSLPSDQRWLGASDPEHTLNNLSPFIRGFKIMIKPHLIPSLKLLVSISDVATSELLSKRRQGIPSLPPCDVVSPPAVPNSSSLTMGEDSACDPLNSVRASFDSDSETESDEAILQPYHPSDIINAYILDKHPDALVAITHDDEWAAILEETDHQFPDKIALISRMMRRLPFKFEQGDSLDTAAESRHVEGQGVATSRHVQPTLVVNIKHAGRTLSVQLDPKLPPIAFKEAIYKVTGVPVERLKIIVRGGVLKDDSNWADITPKAGQTFTVIGTAERLPEPPQKPVIFPEDVGDEELAGELMPVGLVNLGNTCYMNATVQILRSIPELQISLGVPPSKAFISTSPSTPLPLALRSLYTNMTWTTDAINPSAFLNVLREINLQFVALGPQIAVRDRSRKLPVMTAGFSQQDAAECYFTIVNALREIDVPDALVPASADSEGRKKFIDQYMMGEIRRELVSRETPEEAPSVSTEKFLTIECKISETTNHMHSGIILALNSALEKLSPTLGRAAMYTETSRLKRLPTYLTVHMARFAWKSDVWQKAKILRNVKFPTTYDALDLVTPELKAKLLPVNRRLQQIEMERAERREKRNSVACPFRSSAAAASTSAVSTITPSTIKDGFGLEPVANKLYEESLYREKERIELEALADAEIKADIGASWTGLYELIAIITHRGPAADCGHYIGFVKKNVFSTPPLTFYNGPPASSASTDNLSSAPSNDANHTTPSTSAAHTKQTDLSAYGDDEDWYKFDDDKVSIFPREKLATLEGGGEVAYVLLYRSKSA</sequence>
<reference evidence="10 11" key="1">
    <citation type="journal article" date="2020" name="ISME J.">
        <title>Uncovering the hidden diversity of litter-decomposition mechanisms in mushroom-forming fungi.</title>
        <authorList>
            <person name="Floudas D."/>
            <person name="Bentzer J."/>
            <person name="Ahren D."/>
            <person name="Johansson T."/>
            <person name="Persson P."/>
            <person name="Tunlid A."/>
        </authorList>
    </citation>
    <scope>NUCLEOTIDE SEQUENCE [LARGE SCALE GENOMIC DNA]</scope>
    <source>
        <strain evidence="10 11">CBS 291.85</strain>
    </source>
</reference>
<keyword evidence="6" id="KW-0788">Thiol protease</keyword>
<evidence type="ECO:0000256" key="2">
    <source>
        <dbReference type="ARBA" id="ARBA00012759"/>
    </source>
</evidence>
<gene>
    <name evidence="10" type="ORF">D9758_013563</name>
</gene>
<keyword evidence="4" id="KW-0833">Ubl conjugation pathway</keyword>
<dbReference type="Gene3D" id="3.90.70.10">
    <property type="entry name" value="Cysteine proteinases"/>
    <property type="match status" value="1"/>
</dbReference>
<dbReference type="PROSITE" id="PS50053">
    <property type="entry name" value="UBIQUITIN_2"/>
    <property type="match status" value="1"/>
</dbReference>
<dbReference type="GO" id="GO:0016579">
    <property type="term" value="P:protein deubiquitination"/>
    <property type="evidence" value="ECO:0007669"/>
    <property type="project" value="InterPro"/>
</dbReference>
<dbReference type="OrthoDB" id="333239at2759"/>
<evidence type="ECO:0000256" key="3">
    <source>
        <dbReference type="ARBA" id="ARBA00022670"/>
    </source>
</evidence>
<dbReference type="InterPro" id="IPR044635">
    <property type="entry name" value="UBP14-like"/>
</dbReference>
<dbReference type="SMART" id="SM00213">
    <property type="entry name" value="UBQ"/>
    <property type="match status" value="1"/>
</dbReference>
<evidence type="ECO:0000256" key="1">
    <source>
        <dbReference type="ARBA" id="ARBA00000707"/>
    </source>
</evidence>
<dbReference type="Gene3D" id="3.10.20.90">
    <property type="entry name" value="Phosphatidylinositol 3-kinase Catalytic Subunit, Chain A, domain 1"/>
    <property type="match status" value="1"/>
</dbReference>
<evidence type="ECO:0000313" key="10">
    <source>
        <dbReference type="EMBL" id="KAF5340434.1"/>
    </source>
</evidence>
<dbReference type="InterPro" id="IPR000626">
    <property type="entry name" value="Ubiquitin-like_dom"/>
</dbReference>
<dbReference type="InterPro" id="IPR018200">
    <property type="entry name" value="USP_CS"/>
</dbReference>
<evidence type="ECO:0000256" key="5">
    <source>
        <dbReference type="ARBA" id="ARBA00022801"/>
    </source>
</evidence>
<dbReference type="AlphaFoldDB" id="A0A8H5CFR9"/>
<feature type="compositionally biased region" description="Polar residues" evidence="7">
    <location>
        <begin position="939"/>
        <end position="971"/>
    </location>
</feature>
<dbReference type="GO" id="GO:0043161">
    <property type="term" value="P:proteasome-mediated ubiquitin-dependent protein catabolic process"/>
    <property type="evidence" value="ECO:0007669"/>
    <property type="project" value="InterPro"/>
</dbReference>
<evidence type="ECO:0000256" key="4">
    <source>
        <dbReference type="ARBA" id="ARBA00022786"/>
    </source>
</evidence>
<dbReference type="Pfam" id="PF00443">
    <property type="entry name" value="UCH"/>
    <property type="match status" value="1"/>
</dbReference>
<dbReference type="EMBL" id="JAACJM010000176">
    <property type="protein sequence ID" value="KAF5340434.1"/>
    <property type="molecule type" value="Genomic_DNA"/>
</dbReference>
<dbReference type="PANTHER" id="PTHR43982">
    <property type="entry name" value="UBIQUITIN CARBOXYL-TERMINAL HYDROLASE"/>
    <property type="match status" value="1"/>
</dbReference>
<accession>A0A8H5CFR9</accession>
<comment type="catalytic activity">
    <reaction evidence="1">
        <text>Thiol-dependent hydrolysis of ester, thioester, amide, peptide and isopeptide bonds formed by the C-terminal Gly of ubiquitin (a 76-residue protein attached to proteins as an intracellular targeting signal).</text>
        <dbReference type="EC" id="3.4.19.12"/>
    </reaction>
</comment>
<feature type="region of interest" description="Disordered" evidence="7">
    <location>
        <begin position="938"/>
        <end position="971"/>
    </location>
</feature>
<evidence type="ECO:0000256" key="7">
    <source>
        <dbReference type="SAM" id="MobiDB-lite"/>
    </source>
</evidence>
<name>A0A8H5CFR9_9AGAR</name>
<dbReference type="Pfam" id="PF00240">
    <property type="entry name" value="ubiquitin"/>
    <property type="match status" value="1"/>
</dbReference>
<dbReference type="SUPFAM" id="SSF54001">
    <property type="entry name" value="Cysteine proteinases"/>
    <property type="match status" value="1"/>
</dbReference>
<dbReference type="GO" id="GO:0070628">
    <property type="term" value="F:proteasome binding"/>
    <property type="evidence" value="ECO:0007669"/>
    <property type="project" value="TreeGrafter"/>
</dbReference>
<keyword evidence="5" id="KW-0378">Hydrolase</keyword>
<dbReference type="EC" id="3.4.19.12" evidence="2"/>
<evidence type="ECO:0000259" key="8">
    <source>
        <dbReference type="PROSITE" id="PS50053"/>
    </source>
</evidence>
<dbReference type="InterPro" id="IPR029071">
    <property type="entry name" value="Ubiquitin-like_domsf"/>
</dbReference>
<organism evidence="10 11">
    <name type="scientific">Tetrapyrgos nigripes</name>
    <dbReference type="NCBI Taxonomy" id="182062"/>
    <lineage>
        <taxon>Eukaryota</taxon>
        <taxon>Fungi</taxon>
        <taxon>Dikarya</taxon>
        <taxon>Basidiomycota</taxon>
        <taxon>Agaricomycotina</taxon>
        <taxon>Agaricomycetes</taxon>
        <taxon>Agaricomycetidae</taxon>
        <taxon>Agaricales</taxon>
        <taxon>Marasmiineae</taxon>
        <taxon>Marasmiaceae</taxon>
        <taxon>Tetrapyrgos</taxon>
    </lineage>
</organism>
<dbReference type="GO" id="GO:0061136">
    <property type="term" value="P:regulation of proteasomal protein catabolic process"/>
    <property type="evidence" value="ECO:0007669"/>
    <property type="project" value="TreeGrafter"/>
</dbReference>
<comment type="caution">
    <text evidence="10">The sequence shown here is derived from an EMBL/GenBank/DDBJ whole genome shotgun (WGS) entry which is preliminary data.</text>
</comment>
<evidence type="ECO:0000259" key="9">
    <source>
        <dbReference type="PROSITE" id="PS50235"/>
    </source>
</evidence>